<keyword evidence="1" id="KW-0812">Transmembrane</keyword>
<dbReference type="EMBL" id="CP099423">
    <property type="protein sequence ID" value="USW54452.1"/>
    <property type="molecule type" value="Genomic_DNA"/>
</dbReference>
<dbReference type="PANTHER" id="PTHR12203:SF107">
    <property type="entry name" value="GLYCOSYL TRANSFERASE CAP10 DOMAIN-CONTAINING PROTEIN"/>
    <property type="match status" value="1"/>
</dbReference>
<organism evidence="3 4">
    <name type="scientific">Septoria linicola</name>
    <dbReference type="NCBI Taxonomy" id="215465"/>
    <lineage>
        <taxon>Eukaryota</taxon>
        <taxon>Fungi</taxon>
        <taxon>Dikarya</taxon>
        <taxon>Ascomycota</taxon>
        <taxon>Pezizomycotina</taxon>
        <taxon>Dothideomycetes</taxon>
        <taxon>Dothideomycetidae</taxon>
        <taxon>Mycosphaerellales</taxon>
        <taxon>Mycosphaerellaceae</taxon>
        <taxon>Septoria</taxon>
    </lineage>
</organism>
<dbReference type="GO" id="GO:0016740">
    <property type="term" value="F:transferase activity"/>
    <property type="evidence" value="ECO:0007669"/>
    <property type="project" value="UniProtKB-KW"/>
</dbReference>
<name>A0A9Q9ELJ1_9PEZI</name>
<evidence type="ECO:0000256" key="1">
    <source>
        <dbReference type="SAM" id="Phobius"/>
    </source>
</evidence>
<feature type="domain" description="Glycosyl transferase CAP10" evidence="2">
    <location>
        <begin position="157"/>
        <end position="384"/>
    </location>
</feature>
<reference evidence="3" key="1">
    <citation type="submission" date="2022-06" db="EMBL/GenBank/DDBJ databases">
        <title>Complete genome sequences of two strains of the flax pathogen Septoria linicola.</title>
        <authorList>
            <person name="Lapalu N."/>
            <person name="Simon A."/>
            <person name="Demenou B."/>
            <person name="Paumier D."/>
            <person name="Guillot M.-P."/>
            <person name="Gout L."/>
            <person name="Valade R."/>
        </authorList>
    </citation>
    <scope>NUCLEOTIDE SEQUENCE</scope>
    <source>
        <strain evidence="3">SE15195</strain>
    </source>
</reference>
<proteinExistence type="predicted"/>
<dbReference type="PANTHER" id="PTHR12203">
    <property type="entry name" value="KDEL LYS-ASP-GLU-LEU CONTAINING - RELATED"/>
    <property type="match status" value="1"/>
</dbReference>
<accession>A0A9Q9ELJ1</accession>
<keyword evidence="3" id="KW-0808">Transferase</keyword>
<dbReference type="AlphaFoldDB" id="A0A9Q9ELJ1"/>
<keyword evidence="1" id="KW-1133">Transmembrane helix</keyword>
<keyword evidence="1" id="KW-0472">Membrane</keyword>
<dbReference type="SMART" id="SM00672">
    <property type="entry name" value="CAP10"/>
    <property type="match status" value="1"/>
</dbReference>
<dbReference type="Pfam" id="PF05686">
    <property type="entry name" value="Glyco_transf_90"/>
    <property type="match status" value="1"/>
</dbReference>
<dbReference type="Proteomes" id="UP001056384">
    <property type="component" value="Chromosome 6"/>
</dbReference>
<feature type="transmembrane region" description="Helical" evidence="1">
    <location>
        <begin position="12"/>
        <end position="28"/>
    </location>
</feature>
<evidence type="ECO:0000313" key="4">
    <source>
        <dbReference type="Proteomes" id="UP001056384"/>
    </source>
</evidence>
<evidence type="ECO:0000313" key="3">
    <source>
        <dbReference type="EMBL" id="USW54452.1"/>
    </source>
</evidence>
<dbReference type="InterPro" id="IPR006598">
    <property type="entry name" value="CAP10"/>
</dbReference>
<gene>
    <name evidence="3" type="ORF">Slin15195_G077710</name>
</gene>
<sequence>MQVSSLLQSRFSIVLLSILIVLQCWLLFGRGTVLHSGGWNSEHEAATASWQYDPSRDARNHALTYDQCSIAFPKLYHEIDRAVAYWKGRKHQISEKDVDIEWTGKGGIRVLIYENELRIIETKDTHHYEDNHDARRVIFVLSQINRALLGAIARGEHVPNVEFAIAVNDYADLPDDASDTHSVFTFDRKIGSKKDDRMWLMPDFNFWAWNPIQNAYGDARRRAFDHDGAIEDKIPKAVWRGNKNINPELRQSLIKTGEGKSWADLQGNWIGIDDFCRYLFSVYTEGHSWSGRLKYLLSCDTATIVHELEFTTMYHHLLVPSGPEQNHIGVKRDWSDLAEKVQHYLAHPEETQKIIRNSVATFRERYITPAAEACYWRHLFRAYKEVAFEPEAFETKSVDTFGKTETVRHLRGVPYELFIGTDGATKT</sequence>
<evidence type="ECO:0000259" key="2">
    <source>
        <dbReference type="SMART" id="SM00672"/>
    </source>
</evidence>
<keyword evidence="4" id="KW-1185">Reference proteome</keyword>
<protein>
    <submittedName>
        <fullName evidence="3">Glycosyl transferase CAP10 domain-containing protein</fullName>
    </submittedName>
</protein>
<dbReference type="InterPro" id="IPR051091">
    <property type="entry name" value="O-Glucosyltr/Glycosyltrsf_90"/>
</dbReference>